<proteinExistence type="predicted"/>
<sequence>MSDVEYFASLPRTRGAASALLLDELDRVLLVKPTYKAGWFLPGGVIELGESPLTACLRECQEELGLVPDLDGIACFDWAPPEGEIDATNVWVFAGRISAEQIARIVLPPDELSDHRLVPRDQIPDLAPPHIARRLAAILAAGGRPVYLEDGTHPRVPAPRPGTP</sequence>
<dbReference type="Pfam" id="PF00293">
    <property type="entry name" value="NUDIX"/>
    <property type="match status" value="1"/>
</dbReference>
<evidence type="ECO:0000313" key="6">
    <source>
        <dbReference type="Proteomes" id="UP001501842"/>
    </source>
</evidence>
<evidence type="ECO:0000256" key="1">
    <source>
        <dbReference type="ARBA" id="ARBA00001946"/>
    </source>
</evidence>
<keyword evidence="6" id="KW-1185">Reference proteome</keyword>
<keyword evidence="2" id="KW-0378">Hydrolase</keyword>
<dbReference type="PROSITE" id="PS51462">
    <property type="entry name" value="NUDIX"/>
    <property type="match status" value="1"/>
</dbReference>
<dbReference type="PANTHER" id="PTHR43046">
    <property type="entry name" value="GDP-MANNOSE MANNOSYL HYDROLASE"/>
    <property type="match status" value="1"/>
</dbReference>
<dbReference type="InterPro" id="IPR000086">
    <property type="entry name" value="NUDIX_hydrolase_dom"/>
</dbReference>
<evidence type="ECO:0000256" key="2">
    <source>
        <dbReference type="ARBA" id="ARBA00022801"/>
    </source>
</evidence>
<evidence type="ECO:0000313" key="5">
    <source>
        <dbReference type="EMBL" id="GAA2729946.1"/>
    </source>
</evidence>
<dbReference type="CDD" id="cd18876">
    <property type="entry name" value="NUDIX_Hydrolase"/>
    <property type="match status" value="1"/>
</dbReference>
<feature type="domain" description="Nudix hydrolase" evidence="4">
    <location>
        <begin position="11"/>
        <end position="140"/>
    </location>
</feature>
<dbReference type="RefSeq" id="WP_344452252.1">
    <property type="nucleotide sequence ID" value="NZ_BAAATZ010000017.1"/>
</dbReference>
<organism evidence="5 6">
    <name type="scientific">Actinocorallia aurantiaca</name>
    <dbReference type="NCBI Taxonomy" id="46204"/>
    <lineage>
        <taxon>Bacteria</taxon>
        <taxon>Bacillati</taxon>
        <taxon>Actinomycetota</taxon>
        <taxon>Actinomycetes</taxon>
        <taxon>Streptosporangiales</taxon>
        <taxon>Thermomonosporaceae</taxon>
        <taxon>Actinocorallia</taxon>
    </lineage>
</organism>
<dbReference type="SUPFAM" id="SSF55811">
    <property type="entry name" value="Nudix"/>
    <property type="match status" value="1"/>
</dbReference>
<dbReference type="InterPro" id="IPR015797">
    <property type="entry name" value="NUDIX_hydrolase-like_dom_sf"/>
</dbReference>
<gene>
    <name evidence="5" type="ORF">GCM10010439_41820</name>
</gene>
<dbReference type="PANTHER" id="PTHR43046:SF12">
    <property type="entry name" value="GDP-MANNOSE MANNOSYL HYDROLASE"/>
    <property type="match status" value="1"/>
</dbReference>
<accession>A0ABN3UC06</accession>
<dbReference type="Proteomes" id="UP001501842">
    <property type="component" value="Unassembled WGS sequence"/>
</dbReference>
<keyword evidence="3" id="KW-0460">Magnesium</keyword>
<evidence type="ECO:0000259" key="4">
    <source>
        <dbReference type="PROSITE" id="PS51462"/>
    </source>
</evidence>
<comment type="cofactor">
    <cofactor evidence="1">
        <name>Mg(2+)</name>
        <dbReference type="ChEBI" id="CHEBI:18420"/>
    </cofactor>
</comment>
<protein>
    <recommendedName>
        <fullName evidence="4">Nudix hydrolase domain-containing protein</fullName>
    </recommendedName>
</protein>
<dbReference type="EMBL" id="BAAATZ010000017">
    <property type="protein sequence ID" value="GAA2729946.1"/>
    <property type="molecule type" value="Genomic_DNA"/>
</dbReference>
<name>A0ABN3UC06_9ACTN</name>
<dbReference type="Gene3D" id="3.90.79.10">
    <property type="entry name" value="Nucleoside Triphosphate Pyrophosphohydrolase"/>
    <property type="match status" value="1"/>
</dbReference>
<reference evidence="5 6" key="1">
    <citation type="journal article" date="2019" name="Int. J. Syst. Evol. Microbiol.">
        <title>The Global Catalogue of Microorganisms (GCM) 10K type strain sequencing project: providing services to taxonomists for standard genome sequencing and annotation.</title>
        <authorList>
            <consortium name="The Broad Institute Genomics Platform"/>
            <consortium name="The Broad Institute Genome Sequencing Center for Infectious Disease"/>
            <person name="Wu L."/>
            <person name="Ma J."/>
        </authorList>
    </citation>
    <scope>NUCLEOTIDE SEQUENCE [LARGE SCALE GENOMIC DNA]</scope>
    <source>
        <strain evidence="5 6">JCM 8201</strain>
    </source>
</reference>
<comment type="caution">
    <text evidence="5">The sequence shown here is derived from an EMBL/GenBank/DDBJ whole genome shotgun (WGS) entry which is preliminary data.</text>
</comment>
<evidence type="ECO:0000256" key="3">
    <source>
        <dbReference type="ARBA" id="ARBA00022842"/>
    </source>
</evidence>